<organism evidence="4 5">
    <name type="scientific">Methanofervidicoccus abyssi</name>
    <dbReference type="NCBI Taxonomy" id="2082189"/>
    <lineage>
        <taxon>Archaea</taxon>
        <taxon>Methanobacteriati</taxon>
        <taxon>Methanobacteriota</taxon>
        <taxon>Methanomada group</taxon>
        <taxon>Methanococci</taxon>
        <taxon>Methanococcales</taxon>
        <taxon>Methanofervidicoccus</taxon>
    </lineage>
</organism>
<protein>
    <recommendedName>
        <fullName evidence="3">2-phospho-L-lactate transferase</fullName>
        <ecNumber evidence="3">2.7.8.28</ecNumber>
    </recommendedName>
    <alternativeName>
        <fullName evidence="3">EPPG:FO PEP transferase</fullName>
    </alternativeName>
</protein>
<dbReference type="SUPFAM" id="SSF142338">
    <property type="entry name" value="CofD-like"/>
    <property type="match status" value="1"/>
</dbReference>
<dbReference type="UniPathway" id="UPA00071"/>
<comment type="caution">
    <text evidence="4">The sequence shown here is derived from an EMBL/GenBank/DDBJ whole genome shotgun (WGS) entry which is preliminary data.</text>
</comment>
<evidence type="ECO:0000256" key="1">
    <source>
        <dbReference type="ARBA" id="ARBA00022679"/>
    </source>
</evidence>
<comment type="similarity">
    <text evidence="3">Belongs to the CofD family.</text>
</comment>
<reference evidence="4 5" key="1">
    <citation type="journal article" date="2019" name="Int. J. Syst. Evol. Microbiol.">
        <title>Methanofervidicoccus abyssi gen. nov., sp. nov., a hydrogenotrophic methanogen, isolated from a hydrothermal vent chimney in the Mid-Cayman Spreading Center, the Caribbean Sea.</title>
        <authorList>
            <person name="Sakai S."/>
            <person name="Takaki Y."/>
            <person name="Miyazaki M."/>
            <person name="Ogawara M."/>
            <person name="Yanagawa K."/>
            <person name="Miyazaki J."/>
            <person name="Takai K."/>
        </authorList>
    </citation>
    <scope>NUCLEOTIDE SEQUENCE [LARGE SCALE GENOMIC DNA]</scope>
    <source>
        <strain evidence="4 5">HHB</strain>
    </source>
</reference>
<feature type="binding site" evidence="3">
    <location>
        <position position="92"/>
    </location>
    <ligand>
        <name>7,8-didemethyl-8-hydroxy-5-deazariboflavin</name>
        <dbReference type="ChEBI" id="CHEBI:59904"/>
    </ligand>
</feature>
<evidence type="ECO:0000313" key="5">
    <source>
        <dbReference type="Proteomes" id="UP000290527"/>
    </source>
</evidence>
<keyword evidence="1 3" id="KW-0808">Transferase</keyword>
<dbReference type="Pfam" id="PF01933">
    <property type="entry name" value="CofD"/>
    <property type="match status" value="1"/>
</dbReference>
<comment type="cofactor">
    <cofactor evidence="3">
        <name>Mg(2+)</name>
        <dbReference type="ChEBI" id="CHEBI:18420"/>
    </cofactor>
</comment>
<dbReference type="CDD" id="cd07186">
    <property type="entry name" value="CofD_like"/>
    <property type="match status" value="1"/>
</dbReference>
<keyword evidence="5" id="KW-1185">Reference proteome</keyword>
<sequence>MKITLLSGGTGTPKLLQGLKRIVDEENISVIVNTGEDIWVGDLYISPDIDTVLYTFSDLINEETWYGVKDDTFITHETLKMYESEDFSEFLRIGDRDRALKIHKTYFLRRGYPLSKVVDMERKLLNIKGKVFPMTDDRVETKILVEEDVGDRKEKILLKFHDFWIKKRGKAKVLDVFYENSQYARGVDGALESIENSDLVIIGPSNPITSIGPILSIRDIRRALKSKRIFVVSPIVGNRAVSGPAGVLMEAKGYPVNIYGVYKFYEDLVDTFIIDDRDNLEEKKEGIECNIVATNIILKNMEDKINLAKRILEEYRKG</sequence>
<dbReference type="InterPro" id="IPR038136">
    <property type="entry name" value="CofD-like_dom_sf"/>
</dbReference>
<dbReference type="EC" id="2.7.8.28" evidence="3"/>
<dbReference type="GO" id="GO:0043743">
    <property type="term" value="F:LPPG:FO 2-phospho-L-lactate transferase activity"/>
    <property type="evidence" value="ECO:0007669"/>
    <property type="project" value="UniProtKB-EC"/>
</dbReference>
<evidence type="ECO:0000313" key="4">
    <source>
        <dbReference type="EMBL" id="GBF36219.1"/>
    </source>
</evidence>
<gene>
    <name evidence="3" type="primary">cofD</name>
    <name evidence="4" type="ORF">MHHB_P0449</name>
</gene>
<dbReference type="AlphaFoldDB" id="A0A401HPQ8"/>
<dbReference type="GO" id="GO:0000287">
    <property type="term" value="F:magnesium ion binding"/>
    <property type="evidence" value="ECO:0007669"/>
    <property type="project" value="InterPro"/>
</dbReference>
<dbReference type="PANTHER" id="PTHR43007">
    <property type="entry name" value="2-PHOSPHO-L-LACTATE TRANSFERASE"/>
    <property type="match status" value="1"/>
</dbReference>
<dbReference type="Gene3D" id="3.40.50.10680">
    <property type="entry name" value="CofD-like domains"/>
    <property type="match status" value="1"/>
</dbReference>
<dbReference type="OrthoDB" id="59563at2157"/>
<dbReference type="EMBL" id="BFAX01000002">
    <property type="protein sequence ID" value="GBF36219.1"/>
    <property type="molecule type" value="Genomic_DNA"/>
</dbReference>
<dbReference type="HAMAP" id="MF_01257">
    <property type="entry name" value="CofD"/>
    <property type="match status" value="1"/>
</dbReference>
<dbReference type="InterPro" id="IPR010115">
    <property type="entry name" value="FbiA/CofD"/>
</dbReference>
<evidence type="ECO:0000256" key="2">
    <source>
        <dbReference type="ARBA" id="ARBA00022842"/>
    </source>
</evidence>
<dbReference type="NCBIfam" id="TIGR01819">
    <property type="entry name" value="F420_cofD"/>
    <property type="match status" value="1"/>
</dbReference>
<comment type="function">
    <text evidence="3">Catalyzes the transfer of the 2-phospholactate moiety from (2S)-lactyl-2-diphospho-5'-guanosine to 7,8-didemethyl-8-hydroxy-5-deazariboflavin (FO) with the formation of oxidized coenzyme F420-0 and GMP.</text>
</comment>
<dbReference type="Proteomes" id="UP000290527">
    <property type="component" value="Unassembled WGS sequence"/>
</dbReference>
<dbReference type="PANTHER" id="PTHR43007:SF1">
    <property type="entry name" value="2-PHOSPHO-L-LACTATE TRANSFERASE"/>
    <property type="match status" value="1"/>
</dbReference>
<dbReference type="RefSeq" id="WP_131007001.1">
    <property type="nucleotide sequence ID" value="NZ_BFAX01000002.1"/>
</dbReference>
<feature type="binding site" evidence="3">
    <location>
        <position position="50"/>
    </location>
    <ligand>
        <name>7,8-didemethyl-8-hydroxy-5-deazariboflavin</name>
        <dbReference type="ChEBI" id="CHEBI:59904"/>
    </ligand>
</feature>
<evidence type="ECO:0000256" key="3">
    <source>
        <dbReference type="HAMAP-Rule" id="MF_01257"/>
    </source>
</evidence>
<comment type="subunit">
    <text evidence="3">Homodimer.</text>
</comment>
<comment type="pathway">
    <text evidence="3">Cofactor biosynthesis; coenzyme F420 biosynthesis.</text>
</comment>
<dbReference type="GO" id="GO:0052645">
    <property type="term" value="P:F420-0 metabolic process"/>
    <property type="evidence" value="ECO:0007669"/>
    <property type="project" value="UniProtKB-UniRule"/>
</dbReference>
<name>A0A401HPQ8_9EURY</name>
<dbReference type="Gene3D" id="1.10.8.240">
    <property type="entry name" value="CofD-like domain"/>
    <property type="match status" value="1"/>
</dbReference>
<comment type="catalytic activity">
    <reaction evidence="3">
        <text>(2S)-lactyl-2-diphospho-5'-guanosine + 7,8-didemethyl-8-hydroxy-5-deazariboflavin = oxidized coenzyme F420-0 + GMP + H(+)</text>
        <dbReference type="Rhea" id="RHEA:63444"/>
        <dbReference type="ChEBI" id="CHEBI:15378"/>
        <dbReference type="ChEBI" id="CHEBI:58115"/>
        <dbReference type="ChEBI" id="CHEBI:59435"/>
        <dbReference type="ChEBI" id="CHEBI:59904"/>
        <dbReference type="ChEBI" id="CHEBI:59907"/>
        <dbReference type="EC" id="2.7.8.28"/>
    </reaction>
</comment>
<dbReference type="InterPro" id="IPR002882">
    <property type="entry name" value="CofD"/>
</dbReference>
<proteinExistence type="inferred from homology"/>
<accession>A0A401HPQ8</accession>
<keyword evidence="2 3" id="KW-0460">Magnesium</keyword>